<keyword evidence="3" id="KW-1133">Transmembrane helix</keyword>
<dbReference type="PROSITE" id="PS00409">
    <property type="entry name" value="PROKAR_NTER_METHYL"/>
    <property type="match status" value="1"/>
</dbReference>
<comment type="caution">
    <text evidence="4">The sequence shown here is derived from an EMBL/GenBank/DDBJ whole genome shotgun (WGS) entry which is preliminary data.</text>
</comment>
<evidence type="ECO:0000313" key="4">
    <source>
        <dbReference type="EMBL" id="MFD2046323.1"/>
    </source>
</evidence>
<dbReference type="Gene3D" id="3.30.700.10">
    <property type="entry name" value="Glycoprotein, Type 4 Pilin"/>
    <property type="match status" value="1"/>
</dbReference>
<feature type="transmembrane region" description="Helical" evidence="3">
    <location>
        <begin position="20"/>
        <end position="42"/>
    </location>
</feature>
<keyword evidence="3" id="KW-0812">Transmembrane</keyword>
<sequence length="139" mass="15038">MKKLFDLLKNDERGLTLVELLAVIVILAIIGGIAFVSVGNIIENSRQDAHIANAIQAISAAELAHASGEEISEEITASTLNTFNDNLVNPFDNADENYDFTIVPDTDGEFTVTSDETECSFNNKTKADLSSQGRDICTN</sequence>
<evidence type="ECO:0000313" key="5">
    <source>
        <dbReference type="Proteomes" id="UP001597383"/>
    </source>
</evidence>
<keyword evidence="3" id="KW-0472">Membrane</keyword>
<proteinExistence type="predicted"/>
<dbReference type="NCBIfam" id="TIGR02532">
    <property type="entry name" value="IV_pilin_GFxxxE"/>
    <property type="match status" value="1"/>
</dbReference>
<evidence type="ECO:0000256" key="3">
    <source>
        <dbReference type="SAM" id="Phobius"/>
    </source>
</evidence>
<evidence type="ECO:0000256" key="2">
    <source>
        <dbReference type="ARBA" id="ARBA00023287"/>
    </source>
</evidence>
<keyword evidence="2" id="KW-0178">Competence</keyword>
<dbReference type="EMBL" id="JBHUHQ010000021">
    <property type="protein sequence ID" value="MFD2046323.1"/>
    <property type="molecule type" value="Genomic_DNA"/>
</dbReference>
<dbReference type="InterPro" id="IPR012902">
    <property type="entry name" value="N_methyl_site"/>
</dbReference>
<gene>
    <name evidence="4" type="ORF">ACFSJF_18775</name>
</gene>
<dbReference type="Pfam" id="PF07963">
    <property type="entry name" value="N_methyl"/>
    <property type="match status" value="1"/>
</dbReference>
<dbReference type="InterPro" id="IPR045584">
    <property type="entry name" value="Pilin-like"/>
</dbReference>
<dbReference type="RefSeq" id="WP_377556723.1">
    <property type="nucleotide sequence ID" value="NZ_JBHUHQ010000021.1"/>
</dbReference>
<name>A0ABW4W3M2_9BACI</name>
<evidence type="ECO:0000256" key="1">
    <source>
        <dbReference type="ARBA" id="ARBA00004241"/>
    </source>
</evidence>
<organism evidence="4 5">
    <name type="scientific">Ornithinibacillus salinisoli</name>
    <dbReference type="NCBI Taxonomy" id="1848459"/>
    <lineage>
        <taxon>Bacteria</taxon>
        <taxon>Bacillati</taxon>
        <taxon>Bacillota</taxon>
        <taxon>Bacilli</taxon>
        <taxon>Bacillales</taxon>
        <taxon>Bacillaceae</taxon>
        <taxon>Ornithinibacillus</taxon>
    </lineage>
</organism>
<dbReference type="SUPFAM" id="SSF54523">
    <property type="entry name" value="Pili subunits"/>
    <property type="match status" value="1"/>
</dbReference>
<reference evidence="5" key="1">
    <citation type="journal article" date="2019" name="Int. J. Syst. Evol. Microbiol.">
        <title>The Global Catalogue of Microorganisms (GCM) 10K type strain sequencing project: providing services to taxonomists for standard genome sequencing and annotation.</title>
        <authorList>
            <consortium name="The Broad Institute Genomics Platform"/>
            <consortium name="The Broad Institute Genome Sequencing Center for Infectious Disease"/>
            <person name="Wu L."/>
            <person name="Ma J."/>
        </authorList>
    </citation>
    <scope>NUCLEOTIDE SEQUENCE [LARGE SCALE GENOMIC DNA]</scope>
    <source>
        <strain evidence="5">R28</strain>
    </source>
</reference>
<protein>
    <submittedName>
        <fullName evidence="4">Type II secretion system protein</fullName>
    </submittedName>
</protein>
<dbReference type="Proteomes" id="UP001597383">
    <property type="component" value="Unassembled WGS sequence"/>
</dbReference>
<comment type="subcellular location">
    <subcellularLocation>
        <location evidence="1">Cell surface</location>
    </subcellularLocation>
</comment>
<accession>A0ABW4W3M2</accession>
<keyword evidence="5" id="KW-1185">Reference proteome</keyword>